<dbReference type="EMBL" id="JAMFLX010000002">
    <property type="protein sequence ID" value="MCL6268679.1"/>
    <property type="molecule type" value="Genomic_DNA"/>
</dbReference>
<keyword evidence="3" id="KW-1185">Reference proteome</keyword>
<dbReference type="Proteomes" id="UP001203338">
    <property type="component" value="Unassembled WGS sequence"/>
</dbReference>
<sequence length="84" mass="8832">MTNSSGALLYRSDVGHFIGYGAGIAFVIPAASASIYIPDSFVANCPMWQMNGYPEFVVLIGVLDNLFPSPEGTALTTGIGFLKA</sequence>
<keyword evidence="1" id="KW-0472">Membrane</keyword>
<dbReference type="RefSeq" id="WP_249697516.1">
    <property type="nucleotide sequence ID" value="NZ_JAMFLX010000002.1"/>
</dbReference>
<organism evidence="2 3">
    <name type="scientific">Parendozoicomonas callyspongiae</name>
    <dbReference type="NCBI Taxonomy" id="2942213"/>
    <lineage>
        <taxon>Bacteria</taxon>
        <taxon>Pseudomonadati</taxon>
        <taxon>Pseudomonadota</taxon>
        <taxon>Gammaproteobacteria</taxon>
        <taxon>Oceanospirillales</taxon>
        <taxon>Endozoicomonadaceae</taxon>
        <taxon>Parendozoicomonas</taxon>
    </lineage>
</organism>
<proteinExistence type="predicted"/>
<evidence type="ECO:0000313" key="3">
    <source>
        <dbReference type="Proteomes" id="UP001203338"/>
    </source>
</evidence>
<keyword evidence="1" id="KW-1133">Transmembrane helix</keyword>
<accession>A0ABT0PBF0</accession>
<gene>
    <name evidence="2" type="ORF">M3P05_01760</name>
</gene>
<evidence type="ECO:0000313" key="2">
    <source>
        <dbReference type="EMBL" id="MCL6268679.1"/>
    </source>
</evidence>
<keyword evidence="1" id="KW-0812">Transmembrane</keyword>
<evidence type="ECO:0000256" key="1">
    <source>
        <dbReference type="SAM" id="Phobius"/>
    </source>
</evidence>
<protein>
    <submittedName>
        <fullName evidence="2">Uncharacterized protein</fullName>
    </submittedName>
</protein>
<reference evidence="2 3" key="1">
    <citation type="submission" date="2022-05" db="EMBL/GenBank/DDBJ databases">
        <authorList>
            <person name="Park J.-S."/>
        </authorList>
    </citation>
    <scope>NUCLEOTIDE SEQUENCE [LARGE SCALE GENOMIC DNA]</scope>
    <source>
        <strain evidence="2 3">2012CJ34-2</strain>
    </source>
</reference>
<name>A0ABT0PBF0_9GAMM</name>
<comment type="caution">
    <text evidence="2">The sequence shown here is derived from an EMBL/GenBank/DDBJ whole genome shotgun (WGS) entry which is preliminary data.</text>
</comment>
<feature type="transmembrane region" description="Helical" evidence="1">
    <location>
        <begin position="17"/>
        <end position="37"/>
    </location>
</feature>